<sequence length="580" mass="66038">MGISKIGHYVSPNGKPFEHSSYSPKVDDTRREKIIILEEDSGDDFGDCELSEAGSELSTFHGQIFNIPYELYDLPDLRDILSLETWNCCLTEEDKLILSAYLPDMDQHTFWLTMTELLGGSDMFFGSPLAEYFKRLKGGFYHAKVRCYTEGLHLIQSSAYYHSLRSYHEKMVSIFSDMRRLWDPCDPNIGVTERINIWKERKKRNEGMNSLDLNAYPEDEVLYCNEASAEENMFPLSETTEAVDREARNPIALLPPVSNRTKLVPVNTNAKGVLKIKPTGLNDWVFCRSAPKGLLKLVPKGPVNQKEQPREMLKQSQVSQLIETPLSKTSEYSYLPPPVNRWDARAYKESLYACDTVGGVKTNRIPDPLDHIMVQQRVGCISDTTRPSLRFYSRTRNVKGAVTSSALITSLQEHHLFPGSSNVSREENCFGRNPVNAMRYASDSGNSSKNLVHETRELSLLQPCMFDVESWKQRMTSTQEKQAAAYLPSLHEVSTKSEGSSSNPVLCTPYKDHREILQDADAGRSQKLYDESSVSIDVRDGFVLPKTYKRRKVPIDKSFDFVKPFTVDFRMRKEDNHLGK</sequence>
<evidence type="ECO:0000259" key="3">
    <source>
        <dbReference type="PROSITE" id="PS51916"/>
    </source>
</evidence>
<comment type="subcellular location">
    <subcellularLocation>
        <location evidence="1">Nucleus</location>
    </subcellularLocation>
</comment>
<keyword evidence="5" id="KW-1185">Reference proteome</keyword>
<proteinExistence type="predicted"/>
<name>A0A7J6UVW0_THATH</name>
<comment type="caution">
    <text evidence="4">The sequence shown here is derived from an EMBL/GenBank/DDBJ whole genome shotgun (WGS) entry which is preliminary data.</text>
</comment>
<evidence type="ECO:0000313" key="4">
    <source>
        <dbReference type="EMBL" id="KAF5176611.1"/>
    </source>
</evidence>
<dbReference type="Proteomes" id="UP000554482">
    <property type="component" value="Unassembled WGS sequence"/>
</dbReference>
<dbReference type="EMBL" id="JABWDY010042501">
    <property type="protein sequence ID" value="KAF5176611.1"/>
    <property type="molecule type" value="Genomic_DNA"/>
</dbReference>
<dbReference type="PANTHER" id="PTHR13052:SF3">
    <property type="entry name" value="NUCLEAR FACTOR RELATED TO KAPPA-B-BINDING PROTEIN"/>
    <property type="match status" value="1"/>
</dbReference>
<protein>
    <submittedName>
        <fullName evidence="4">Nuclear factor related to kappa-b-binding protein</fullName>
    </submittedName>
</protein>
<dbReference type="OrthoDB" id="1938996at2759"/>
<dbReference type="GO" id="GO:0031011">
    <property type="term" value="C:Ino80 complex"/>
    <property type="evidence" value="ECO:0007669"/>
    <property type="project" value="InterPro"/>
</dbReference>
<dbReference type="CDD" id="cd21865">
    <property type="entry name" value="DEUBAD_NFRKB"/>
    <property type="match status" value="1"/>
</dbReference>
<organism evidence="4 5">
    <name type="scientific">Thalictrum thalictroides</name>
    <name type="common">Rue-anemone</name>
    <name type="synonym">Anemone thalictroides</name>
    <dbReference type="NCBI Taxonomy" id="46969"/>
    <lineage>
        <taxon>Eukaryota</taxon>
        <taxon>Viridiplantae</taxon>
        <taxon>Streptophyta</taxon>
        <taxon>Embryophyta</taxon>
        <taxon>Tracheophyta</taxon>
        <taxon>Spermatophyta</taxon>
        <taxon>Magnoliopsida</taxon>
        <taxon>Ranunculales</taxon>
        <taxon>Ranunculaceae</taxon>
        <taxon>Thalictroideae</taxon>
        <taxon>Thalictrum</taxon>
    </lineage>
</organism>
<dbReference type="PROSITE" id="PS51916">
    <property type="entry name" value="DEUBAD"/>
    <property type="match status" value="1"/>
</dbReference>
<evidence type="ECO:0000256" key="2">
    <source>
        <dbReference type="ARBA" id="ARBA00023242"/>
    </source>
</evidence>
<evidence type="ECO:0000256" key="1">
    <source>
        <dbReference type="ARBA" id="ARBA00004123"/>
    </source>
</evidence>
<reference evidence="4 5" key="1">
    <citation type="submission" date="2020-06" db="EMBL/GenBank/DDBJ databases">
        <title>Transcriptomic and genomic resources for Thalictrum thalictroides and T. hernandezii: Facilitating candidate gene discovery in an emerging model plant lineage.</title>
        <authorList>
            <person name="Arias T."/>
            <person name="Riano-Pachon D.M."/>
            <person name="Di Stilio V.S."/>
        </authorList>
    </citation>
    <scope>NUCLEOTIDE SEQUENCE [LARGE SCALE GENOMIC DNA]</scope>
    <source>
        <strain evidence="5">cv. WT478/WT964</strain>
        <tissue evidence="4">Leaves</tissue>
    </source>
</reference>
<dbReference type="InterPro" id="IPR024867">
    <property type="entry name" value="NFRKB"/>
</dbReference>
<gene>
    <name evidence="4" type="ORF">FRX31_033800</name>
</gene>
<evidence type="ECO:0000313" key="5">
    <source>
        <dbReference type="Proteomes" id="UP000554482"/>
    </source>
</evidence>
<keyword evidence="2" id="KW-0539">Nucleus</keyword>
<dbReference type="PANTHER" id="PTHR13052">
    <property type="entry name" value="NFRKB-RELATED"/>
    <property type="match status" value="1"/>
</dbReference>
<dbReference type="InterPro" id="IPR044867">
    <property type="entry name" value="DEUBAD_dom"/>
</dbReference>
<feature type="domain" description="DEUBAD" evidence="3">
    <location>
        <begin position="68"/>
        <end position="181"/>
    </location>
</feature>
<accession>A0A7J6UVW0</accession>
<dbReference type="AlphaFoldDB" id="A0A7J6UVW0"/>